<evidence type="ECO:0000313" key="11">
    <source>
        <dbReference type="Proteomes" id="UP001194468"/>
    </source>
</evidence>
<organism evidence="10 11">
    <name type="scientific">Boletus edulis BED1</name>
    <dbReference type="NCBI Taxonomy" id="1328754"/>
    <lineage>
        <taxon>Eukaryota</taxon>
        <taxon>Fungi</taxon>
        <taxon>Dikarya</taxon>
        <taxon>Basidiomycota</taxon>
        <taxon>Agaricomycotina</taxon>
        <taxon>Agaricomycetes</taxon>
        <taxon>Agaricomycetidae</taxon>
        <taxon>Boletales</taxon>
        <taxon>Boletineae</taxon>
        <taxon>Boletaceae</taxon>
        <taxon>Boletoideae</taxon>
        <taxon>Boletus</taxon>
    </lineage>
</organism>
<sequence length="671" mass="74874">MVALTHDSIWIEMLRTGLLELADFSCEKRLEEVLSKNCRIIVEDSAVYLQQEGHVFESSPRKHSECTLPSSALTGSIQTPGLPDLYPECTGREQAKDEALALGERPQHVPSFSSSATRANEEGETILTSIRVTDVALGLKQVPVGFYTVVRHSGLEWRTENKRSSANDDVEWRGPIPIPSDLSATVCLEVFASFGFQPMLGAEERVRKLAVTVQQLLDRSEKDVPFTFFPNDGDIVSRRSSILVTVKRQKGESGSSTLGVLGSVQTSPTDVISFQFPEAVIHPDVTQTIPESAPLPHSKISPNMSSVSRNLESGHREVTTPPSSSSSELLIYPPPTVELSPEDESSRTQTVSSTDSSEFVRDPPVWRSLPYPPPLLQLRPTPLTQSLQIQDGRKSVLTDVKDGKEDDYGEGEHGEEDDRRSTTATARAWVTHLAHGHPDKPKKGKEVRQRPKRSHSAEHVAPSISRKLSAQQQYPAQEQPPVIPKGFSGRVTASGITLNANAQPRKIIVVANTSSEEYETTDGEDSEEWTSGEYEKTDDEDSEERASEEMDAEDKALEAQRQRELFAKVSKRSYSNLNPTQSRLLSLNHPYRVSQPSADISRQYQHPAQFECEVCKQTFTAQFSLRRHQQEHTGERPFACGILGCTERFYNSSDCKRHERSRKRHKHLVMQ</sequence>
<name>A0AAD4BLW9_BOLED</name>
<feature type="compositionally biased region" description="Basic and acidic residues" evidence="8">
    <location>
        <begin position="544"/>
        <end position="553"/>
    </location>
</feature>
<dbReference type="InterPro" id="IPR013087">
    <property type="entry name" value="Znf_C2H2_type"/>
</dbReference>
<keyword evidence="11" id="KW-1185">Reference proteome</keyword>
<feature type="compositionally biased region" description="Polar residues" evidence="8">
    <location>
        <begin position="300"/>
        <end position="311"/>
    </location>
</feature>
<feature type="compositionally biased region" description="Low complexity" evidence="8">
    <location>
        <begin position="376"/>
        <end position="387"/>
    </location>
</feature>
<keyword evidence="2" id="KW-0479">Metal-binding</keyword>
<dbReference type="PANTHER" id="PTHR16515:SF49">
    <property type="entry name" value="GASTRULA ZINC FINGER PROTEIN XLCGF49.1-LIKE-RELATED"/>
    <property type="match status" value="1"/>
</dbReference>
<evidence type="ECO:0000256" key="1">
    <source>
        <dbReference type="ARBA" id="ARBA00004123"/>
    </source>
</evidence>
<dbReference type="SUPFAM" id="SSF57667">
    <property type="entry name" value="beta-beta-alpha zinc fingers"/>
    <property type="match status" value="1"/>
</dbReference>
<dbReference type="GO" id="GO:0008270">
    <property type="term" value="F:zinc ion binding"/>
    <property type="evidence" value="ECO:0007669"/>
    <property type="project" value="UniProtKB-KW"/>
</dbReference>
<accession>A0AAD4BLW9</accession>
<comment type="subcellular location">
    <subcellularLocation>
        <location evidence="1">Nucleus</location>
    </subcellularLocation>
</comment>
<evidence type="ECO:0000256" key="5">
    <source>
        <dbReference type="ARBA" id="ARBA00022833"/>
    </source>
</evidence>
<dbReference type="GO" id="GO:0005634">
    <property type="term" value="C:nucleus"/>
    <property type="evidence" value="ECO:0007669"/>
    <property type="project" value="UniProtKB-SubCell"/>
</dbReference>
<evidence type="ECO:0000256" key="8">
    <source>
        <dbReference type="SAM" id="MobiDB-lite"/>
    </source>
</evidence>
<feature type="compositionally biased region" description="Basic and acidic residues" evidence="8">
    <location>
        <begin position="436"/>
        <end position="449"/>
    </location>
</feature>
<feature type="compositionally biased region" description="Acidic residues" evidence="8">
    <location>
        <begin position="516"/>
        <end position="543"/>
    </location>
</feature>
<feature type="compositionally biased region" description="Low complexity" evidence="8">
    <location>
        <begin position="470"/>
        <end position="480"/>
    </location>
</feature>
<evidence type="ECO:0000256" key="7">
    <source>
        <dbReference type="PROSITE-ProRule" id="PRU00042"/>
    </source>
</evidence>
<dbReference type="PANTHER" id="PTHR16515">
    <property type="entry name" value="PR DOMAIN ZINC FINGER PROTEIN"/>
    <property type="match status" value="1"/>
</dbReference>
<reference evidence="10" key="2">
    <citation type="journal article" date="2020" name="Nat. Commun.">
        <title>Large-scale genome sequencing of mycorrhizal fungi provides insights into the early evolution of symbiotic traits.</title>
        <authorList>
            <person name="Miyauchi S."/>
            <person name="Kiss E."/>
            <person name="Kuo A."/>
            <person name="Drula E."/>
            <person name="Kohler A."/>
            <person name="Sanchez-Garcia M."/>
            <person name="Morin E."/>
            <person name="Andreopoulos B."/>
            <person name="Barry K.W."/>
            <person name="Bonito G."/>
            <person name="Buee M."/>
            <person name="Carver A."/>
            <person name="Chen C."/>
            <person name="Cichocki N."/>
            <person name="Clum A."/>
            <person name="Culley D."/>
            <person name="Crous P.W."/>
            <person name="Fauchery L."/>
            <person name="Girlanda M."/>
            <person name="Hayes R.D."/>
            <person name="Keri Z."/>
            <person name="LaButti K."/>
            <person name="Lipzen A."/>
            <person name="Lombard V."/>
            <person name="Magnuson J."/>
            <person name="Maillard F."/>
            <person name="Murat C."/>
            <person name="Nolan M."/>
            <person name="Ohm R.A."/>
            <person name="Pangilinan J."/>
            <person name="Pereira M.F."/>
            <person name="Perotto S."/>
            <person name="Peter M."/>
            <person name="Pfister S."/>
            <person name="Riley R."/>
            <person name="Sitrit Y."/>
            <person name="Stielow J.B."/>
            <person name="Szollosi G."/>
            <person name="Zifcakova L."/>
            <person name="Stursova M."/>
            <person name="Spatafora J.W."/>
            <person name="Tedersoo L."/>
            <person name="Vaario L.M."/>
            <person name="Yamada A."/>
            <person name="Yan M."/>
            <person name="Wang P."/>
            <person name="Xu J."/>
            <person name="Bruns T."/>
            <person name="Baldrian P."/>
            <person name="Vilgalys R."/>
            <person name="Dunand C."/>
            <person name="Henrissat B."/>
            <person name="Grigoriev I.V."/>
            <person name="Hibbett D."/>
            <person name="Nagy L.G."/>
            <person name="Martin F.M."/>
        </authorList>
    </citation>
    <scope>NUCLEOTIDE SEQUENCE</scope>
    <source>
        <strain evidence="10">BED1</strain>
    </source>
</reference>
<evidence type="ECO:0000256" key="2">
    <source>
        <dbReference type="ARBA" id="ARBA00022723"/>
    </source>
</evidence>
<dbReference type="EMBL" id="WHUW01000030">
    <property type="protein sequence ID" value="KAF8434084.1"/>
    <property type="molecule type" value="Genomic_DNA"/>
</dbReference>
<feature type="compositionally biased region" description="Low complexity" evidence="8">
    <location>
        <begin position="321"/>
        <end position="331"/>
    </location>
</feature>
<feature type="compositionally biased region" description="Basic and acidic residues" evidence="8">
    <location>
        <begin position="391"/>
        <end position="421"/>
    </location>
</feature>
<dbReference type="SMART" id="SM00355">
    <property type="entry name" value="ZnF_C2H2"/>
    <property type="match status" value="2"/>
</dbReference>
<dbReference type="Gene3D" id="3.30.160.60">
    <property type="entry name" value="Classic Zinc Finger"/>
    <property type="match status" value="2"/>
</dbReference>
<protein>
    <recommendedName>
        <fullName evidence="9">C2H2-type domain-containing protein</fullName>
    </recommendedName>
</protein>
<feature type="region of interest" description="Disordered" evidence="8">
    <location>
        <begin position="513"/>
        <end position="553"/>
    </location>
</feature>
<dbReference type="InterPro" id="IPR036236">
    <property type="entry name" value="Znf_C2H2_sf"/>
</dbReference>
<feature type="domain" description="C2H2-type" evidence="9">
    <location>
        <begin position="610"/>
        <end position="637"/>
    </location>
</feature>
<dbReference type="PROSITE" id="PS50157">
    <property type="entry name" value="ZINC_FINGER_C2H2_2"/>
    <property type="match status" value="1"/>
</dbReference>
<proteinExistence type="predicted"/>
<dbReference type="GO" id="GO:0010468">
    <property type="term" value="P:regulation of gene expression"/>
    <property type="evidence" value="ECO:0007669"/>
    <property type="project" value="TreeGrafter"/>
</dbReference>
<dbReference type="Proteomes" id="UP001194468">
    <property type="component" value="Unassembled WGS sequence"/>
</dbReference>
<dbReference type="InterPro" id="IPR050331">
    <property type="entry name" value="Zinc_finger"/>
</dbReference>
<evidence type="ECO:0000256" key="4">
    <source>
        <dbReference type="ARBA" id="ARBA00022771"/>
    </source>
</evidence>
<evidence type="ECO:0000259" key="9">
    <source>
        <dbReference type="PROSITE" id="PS50157"/>
    </source>
</evidence>
<evidence type="ECO:0000256" key="6">
    <source>
        <dbReference type="ARBA" id="ARBA00023242"/>
    </source>
</evidence>
<keyword evidence="3" id="KW-0677">Repeat</keyword>
<gene>
    <name evidence="10" type="ORF">L210DRAFT_2667965</name>
</gene>
<reference evidence="10" key="1">
    <citation type="submission" date="2019-10" db="EMBL/GenBank/DDBJ databases">
        <authorList>
            <consortium name="DOE Joint Genome Institute"/>
            <person name="Kuo A."/>
            <person name="Miyauchi S."/>
            <person name="Kiss E."/>
            <person name="Drula E."/>
            <person name="Kohler A."/>
            <person name="Sanchez-Garcia M."/>
            <person name="Andreopoulos B."/>
            <person name="Barry K.W."/>
            <person name="Bonito G."/>
            <person name="Buee M."/>
            <person name="Carver A."/>
            <person name="Chen C."/>
            <person name="Cichocki N."/>
            <person name="Clum A."/>
            <person name="Culley D."/>
            <person name="Crous P.W."/>
            <person name="Fauchery L."/>
            <person name="Girlanda M."/>
            <person name="Hayes R."/>
            <person name="Keri Z."/>
            <person name="LaButti K."/>
            <person name="Lipzen A."/>
            <person name="Lombard V."/>
            <person name="Magnuson J."/>
            <person name="Maillard F."/>
            <person name="Morin E."/>
            <person name="Murat C."/>
            <person name="Nolan M."/>
            <person name="Ohm R."/>
            <person name="Pangilinan J."/>
            <person name="Pereira M."/>
            <person name="Perotto S."/>
            <person name="Peter M."/>
            <person name="Riley R."/>
            <person name="Sitrit Y."/>
            <person name="Stielow B."/>
            <person name="Szollosi G."/>
            <person name="Zifcakova L."/>
            <person name="Stursova M."/>
            <person name="Spatafora J.W."/>
            <person name="Tedersoo L."/>
            <person name="Vaario L.-M."/>
            <person name="Yamada A."/>
            <person name="Yan M."/>
            <person name="Wang P."/>
            <person name="Xu J."/>
            <person name="Bruns T."/>
            <person name="Baldrian P."/>
            <person name="Vilgalys R."/>
            <person name="Henrissat B."/>
            <person name="Grigoriev I.V."/>
            <person name="Hibbett D."/>
            <person name="Nagy L.G."/>
            <person name="Martin F.M."/>
        </authorList>
    </citation>
    <scope>NUCLEOTIDE SEQUENCE</scope>
    <source>
        <strain evidence="10">BED1</strain>
    </source>
</reference>
<feature type="region of interest" description="Disordered" evidence="8">
    <location>
        <begin position="288"/>
        <end position="486"/>
    </location>
</feature>
<comment type="caution">
    <text evidence="10">The sequence shown here is derived from an EMBL/GenBank/DDBJ whole genome shotgun (WGS) entry which is preliminary data.</text>
</comment>
<evidence type="ECO:0000313" key="10">
    <source>
        <dbReference type="EMBL" id="KAF8434084.1"/>
    </source>
</evidence>
<keyword evidence="6" id="KW-0539">Nucleus</keyword>
<keyword evidence="4 7" id="KW-0863">Zinc-finger</keyword>
<dbReference type="PROSITE" id="PS00028">
    <property type="entry name" value="ZINC_FINGER_C2H2_1"/>
    <property type="match status" value="1"/>
</dbReference>
<evidence type="ECO:0000256" key="3">
    <source>
        <dbReference type="ARBA" id="ARBA00022737"/>
    </source>
</evidence>
<keyword evidence="5" id="KW-0862">Zinc</keyword>
<dbReference type="AlphaFoldDB" id="A0AAD4BLW9"/>
<feature type="compositionally biased region" description="Polar residues" evidence="8">
    <location>
        <begin position="347"/>
        <end position="357"/>
    </location>
</feature>